<keyword evidence="4" id="KW-1185">Reference proteome</keyword>
<dbReference type="GO" id="GO:0016491">
    <property type="term" value="F:oxidoreductase activity"/>
    <property type="evidence" value="ECO:0007669"/>
    <property type="project" value="UniProtKB-KW"/>
</dbReference>
<proteinExistence type="inferred from homology"/>
<name>A0AA48KYF7_9TREE</name>
<evidence type="ECO:0000259" key="2">
    <source>
        <dbReference type="PROSITE" id="PS51471"/>
    </source>
</evidence>
<dbReference type="GO" id="GO:0046872">
    <property type="term" value="F:metal ion binding"/>
    <property type="evidence" value="ECO:0007669"/>
    <property type="project" value="UniProtKB-KW"/>
</dbReference>
<evidence type="ECO:0000313" key="3">
    <source>
        <dbReference type="EMBL" id="BEI87501.1"/>
    </source>
</evidence>
<keyword evidence="1" id="KW-0479">Metal-binding</keyword>
<evidence type="ECO:0000256" key="1">
    <source>
        <dbReference type="RuleBase" id="RU003682"/>
    </source>
</evidence>
<dbReference type="Pfam" id="PF03171">
    <property type="entry name" value="2OG-FeII_Oxy"/>
    <property type="match status" value="1"/>
</dbReference>
<dbReference type="PROSITE" id="PS51471">
    <property type="entry name" value="FE2OG_OXY"/>
    <property type="match status" value="1"/>
</dbReference>
<dbReference type="Proteomes" id="UP001233271">
    <property type="component" value="Chromosome 1"/>
</dbReference>
<dbReference type="InterPro" id="IPR027443">
    <property type="entry name" value="IPNS-like_sf"/>
</dbReference>
<keyword evidence="1" id="KW-0408">Iron</keyword>
<dbReference type="GeneID" id="85491372"/>
<dbReference type="AlphaFoldDB" id="A0AA48KYF7"/>
<keyword evidence="1" id="KW-0560">Oxidoreductase</keyword>
<dbReference type="EMBL" id="AP028212">
    <property type="protein sequence ID" value="BEI87501.1"/>
    <property type="molecule type" value="Genomic_DNA"/>
</dbReference>
<protein>
    <recommendedName>
        <fullName evidence="2">Fe2OG dioxygenase domain-containing protein</fullName>
    </recommendedName>
</protein>
<gene>
    <name evidence="3" type="ORF">CcaverHIS019_0102190</name>
</gene>
<dbReference type="PRINTS" id="PR00682">
    <property type="entry name" value="IPNSYNTHASE"/>
</dbReference>
<accession>A0AA48KYF7</accession>
<feature type="domain" description="Fe2OG dioxygenase" evidence="2">
    <location>
        <begin position="198"/>
        <end position="303"/>
    </location>
</feature>
<comment type="similarity">
    <text evidence="1">Belongs to the iron/ascorbate-dependent oxidoreductase family.</text>
</comment>
<dbReference type="Pfam" id="PF14226">
    <property type="entry name" value="DIOX_N"/>
    <property type="match status" value="1"/>
</dbReference>
<dbReference type="KEGG" id="ccac:CcaHIS019_0102190"/>
<dbReference type="Gene3D" id="2.60.120.330">
    <property type="entry name" value="B-lactam Antibiotic, Isopenicillin N Synthase, Chain"/>
    <property type="match status" value="1"/>
</dbReference>
<reference evidence="3" key="1">
    <citation type="journal article" date="2023" name="BMC Genomics">
        <title>Chromosome-level genome assemblies of Cutaneotrichosporon spp. (Trichosporonales, Basidiomycota) reveal imbalanced evolution between nucleotide sequences and chromosome synteny.</title>
        <authorList>
            <person name="Kobayashi Y."/>
            <person name="Kayamori A."/>
            <person name="Aoki K."/>
            <person name="Shiwa Y."/>
            <person name="Matsutani M."/>
            <person name="Fujita N."/>
            <person name="Sugita T."/>
            <person name="Iwasaki W."/>
            <person name="Tanaka N."/>
            <person name="Takashima M."/>
        </authorList>
    </citation>
    <scope>NUCLEOTIDE SEQUENCE</scope>
    <source>
        <strain evidence="3">HIS019</strain>
    </source>
</reference>
<dbReference type="SUPFAM" id="SSF51197">
    <property type="entry name" value="Clavaminate synthase-like"/>
    <property type="match status" value="1"/>
</dbReference>
<dbReference type="InterPro" id="IPR005123">
    <property type="entry name" value="Oxoglu/Fe-dep_dioxygenase_dom"/>
</dbReference>
<evidence type="ECO:0000313" key="4">
    <source>
        <dbReference type="Proteomes" id="UP001233271"/>
    </source>
</evidence>
<organism evidence="3 4">
    <name type="scientific">Cutaneotrichosporon cavernicola</name>
    <dbReference type="NCBI Taxonomy" id="279322"/>
    <lineage>
        <taxon>Eukaryota</taxon>
        <taxon>Fungi</taxon>
        <taxon>Dikarya</taxon>
        <taxon>Basidiomycota</taxon>
        <taxon>Agaricomycotina</taxon>
        <taxon>Tremellomycetes</taxon>
        <taxon>Trichosporonales</taxon>
        <taxon>Trichosporonaceae</taxon>
        <taxon>Cutaneotrichosporon</taxon>
    </lineage>
</organism>
<sequence length="355" mass="39065">MAALSALSAQLKADDFTSIPIIDMTDAAHPDASRRHAVAMEIRAACLNQGFFYLKNHGVPKAVADAAFDQSKAFFGSGNEVKRSIDISKSDNFRGYMGVLMENNDPTNKGDYHEAFNLGLDPSLAPESMGTEGSGDSKMQHGANAWPQSQVWPGADEFKSTTLQYYSSILGLGQRLFPLIALALDLPESFFDDKIQHPAAIMRLLYYPEREVGADEKMPGIGAHTDFECFTILRQDDNGTVPALQVANRHGEWLDAKCIPDTFVVNIGDQLARWTNDIFVSTRHRVLPTVGRDRYSIPFFFGCDHDVVMDPIPTCVSEERPNKYEVMTAGDYVHMRLTDIYAAGVKGGPDANGSS</sequence>
<dbReference type="InterPro" id="IPR050231">
    <property type="entry name" value="Iron_ascorbate_oxido_reductase"/>
</dbReference>
<dbReference type="InterPro" id="IPR026992">
    <property type="entry name" value="DIOX_N"/>
</dbReference>
<dbReference type="PANTHER" id="PTHR47990">
    <property type="entry name" value="2-OXOGLUTARATE (2OG) AND FE(II)-DEPENDENT OXYGENASE SUPERFAMILY PROTEIN-RELATED"/>
    <property type="match status" value="1"/>
</dbReference>
<dbReference type="InterPro" id="IPR044861">
    <property type="entry name" value="IPNS-like_FE2OG_OXY"/>
</dbReference>
<dbReference type="RefSeq" id="XP_060452767.1">
    <property type="nucleotide sequence ID" value="XM_060597889.1"/>
</dbReference>